<dbReference type="KEGG" id="mbe:MBM_00500"/>
<dbReference type="HOGENOM" id="CLU_1057975_0_0_1"/>
<organism evidence="1 2">
    <name type="scientific">Marssonina brunnea f. sp. multigermtubi (strain MB_m1)</name>
    <name type="common">Marssonina leaf spot fungus</name>
    <dbReference type="NCBI Taxonomy" id="1072389"/>
    <lineage>
        <taxon>Eukaryota</taxon>
        <taxon>Fungi</taxon>
        <taxon>Dikarya</taxon>
        <taxon>Ascomycota</taxon>
        <taxon>Pezizomycotina</taxon>
        <taxon>Leotiomycetes</taxon>
        <taxon>Helotiales</taxon>
        <taxon>Drepanopezizaceae</taxon>
        <taxon>Drepanopeziza</taxon>
    </lineage>
</organism>
<evidence type="ECO:0000313" key="1">
    <source>
        <dbReference type="EMBL" id="EKD21387.1"/>
    </source>
</evidence>
<dbReference type="InParanoid" id="K1X8J9"/>
<evidence type="ECO:0000313" key="2">
    <source>
        <dbReference type="Proteomes" id="UP000006753"/>
    </source>
</evidence>
<gene>
    <name evidence="1" type="ORF">MBM_00500</name>
</gene>
<dbReference type="AlphaFoldDB" id="K1X8J9"/>
<dbReference type="Proteomes" id="UP000006753">
    <property type="component" value="Unassembled WGS sequence"/>
</dbReference>
<name>K1X8J9_MARBU</name>
<dbReference type="GeneID" id="18756435"/>
<dbReference type="OrthoDB" id="10464689at2759"/>
<keyword evidence="2" id="KW-1185">Reference proteome</keyword>
<dbReference type="EMBL" id="JH921428">
    <property type="protein sequence ID" value="EKD21387.1"/>
    <property type="molecule type" value="Genomic_DNA"/>
</dbReference>
<reference evidence="1 2" key="1">
    <citation type="journal article" date="2012" name="BMC Genomics">
        <title>Sequencing the genome of Marssonina brunnea reveals fungus-poplar co-evolution.</title>
        <authorList>
            <person name="Zhu S."/>
            <person name="Cao Y.-Z."/>
            <person name="Jiang C."/>
            <person name="Tan B.-Y."/>
            <person name="Wang Z."/>
            <person name="Feng S."/>
            <person name="Zhang L."/>
            <person name="Su X.-H."/>
            <person name="Brejova B."/>
            <person name="Vinar T."/>
            <person name="Xu M."/>
            <person name="Wang M.-X."/>
            <person name="Zhang S.-G."/>
            <person name="Huang M.-R."/>
            <person name="Wu R."/>
            <person name="Zhou Y."/>
        </authorList>
    </citation>
    <scope>NUCLEOTIDE SEQUENCE [LARGE SCALE GENOMIC DNA]</scope>
    <source>
        <strain evidence="1 2">MB_m1</strain>
    </source>
</reference>
<accession>K1X8J9</accession>
<protein>
    <submittedName>
        <fullName evidence="1">Uncharacterized protein</fullName>
    </submittedName>
</protein>
<sequence length="263" mass="28813">MALNSRDTSPSPVSFDAYDMCELETHPGHRLDHRPTTTTTFAHSACLHPISRRDMQARGLDAAASLLIVSLSGRGKDAKQVGDQVLGLLHPRWCQRCVGEREASLVAAARSKLGEIARCSGQPGGEKAKKGAYFLRLNQARVEVVKGPLRKSERAEAKAGVLEIQMDDGMGVGDDAGEMEDMMAGMEEAEIAWDELADRTEWHGSVEECGMHGYRDGRGLQTRWVHFLLFSSLPVAVGQTCLKKKEEEEADSLLRLPSRAPTD</sequence>
<proteinExistence type="predicted"/>